<dbReference type="Proteomes" id="UP000250796">
    <property type="component" value="Chromosome MESINF"/>
</dbReference>
<dbReference type="GO" id="GO:0003700">
    <property type="term" value="F:DNA-binding transcription factor activity"/>
    <property type="evidence" value="ECO:0007669"/>
    <property type="project" value="InterPro"/>
</dbReference>
<evidence type="ECO:0000256" key="3">
    <source>
        <dbReference type="ARBA" id="ARBA00023163"/>
    </source>
</evidence>
<dbReference type="PANTHER" id="PTHR33154">
    <property type="entry name" value="TRANSCRIPTIONAL REGULATOR, ARSR FAMILY"/>
    <property type="match status" value="1"/>
</dbReference>
<keyword evidence="3" id="KW-0804">Transcription</keyword>
<evidence type="ECO:0000256" key="1">
    <source>
        <dbReference type="ARBA" id="ARBA00023015"/>
    </source>
</evidence>
<dbReference type="KEGG" id="minf:MESINF_0790"/>
<organism evidence="5 6">
    <name type="scientific">Mesotoga infera</name>
    <dbReference type="NCBI Taxonomy" id="1236046"/>
    <lineage>
        <taxon>Bacteria</taxon>
        <taxon>Thermotogati</taxon>
        <taxon>Thermotogota</taxon>
        <taxon>Thermotogae</taxon>
        <taxon>Kosmotogales</taxon>
        <taxon>Kosmotogaceae</taxon>
        <taxon>Mesotoga</taxon>
    </lineage>
</organism>
<sequence length="358" mass="41115">MRMVPGYVELVEILMACAYADKESYFDSVSEDLGVDFKPGEELELFLRFLRGDSNWSIKVAVNVFSEIKDSVIFFCDMPPSSGKIVTIEETMESLKNDFRGKARCVVESILLNNLNFSKEEVERALGGDLNIVAEAVDRASDLSENTTWFITQLVNFPQQSQEILMFALTVLKKYYEDSGLRKKNLGCINETIESFGQEEYKEVASGFLELYGVTARDESPLYLLLQNTLQYPGVRYAYACDKQFVVLNNQLKQLEEIVNPYITDHILRLFLKNFSDPTKMQIMVAVSQEPRYVDELAKLLGLSKATISYHLSSLGELALVTGRKDRRRIYFSLNRKRIESIIKRLEVFYEESDDSWK</sequence>
<dbReference type="InterPro" id="IPR051081">
    <property type="entry name" value="HTH_MetalResp_TranReg"/>
</dbReference>
<evidence type="ECO:0000313" key="5">
    <source>
        <dbReference type="EMBL" id="SSC12239.1"/>
    </source>
</evidence>
<protein>
    <submittedName>
        <fullName evidence="5">Putative transcriptional regulator</fullName>
    </submittedName>
</protein>
<reference evidence="5 6" key="1">
    <citation type="submission" date="2017-01" db="EMBL/GenBank/DDBJ databases">
        <authorList>
            <person name="Erauso G."/>
        </authorList>
    </citation>
    <scope>NUCLEOTIDE SEQUENCE [LARGE SCALE GENOMIC DNA]</scope>
    <source>
        <strain evidence="5">MESINF1</strain>
    </source>
</reference>
<dbReference type="Pfam" id="PF01022">
    <property type="entry name" value="HTH_5"/>
    <property type="match status" value="1"/>
</dbReference>
<dbReference type="InterPro" id="IPR036388">
    <property type="entry name" value="WH-like_DNA-bd_sf"/>
</dbReference>
<evidence type="ECO:0000256" key="2">
    <source>
        <dbReference type="ARBA" id="ARBA00023125"/>
    </source>
</evidence>
<dbReference type="SUPFAM" id="SSF46785">
    <property type="entry name" value="Winged helix' DNA-binding domain"/>
    <property type="match status" value="1"/>
</dbReference>
<feature type="domain" description="HTH arsR-type" evidence="4">
    <location>
        <begin position="255"/>
        <end position="354"/>
    </location>
</feature>
<dbReference type="PANTHER" id="PTHR33154:SF33">
    <property type="entry name" value="TRANSCRIPTIONAL REPRESSOR SDPR"/>
    <property type="match status" value="1"/>
</dbReference>
<dbReference type="InterPro" id="IPR001845">
    <property type="entry name" value="HTH_ArsR_DNA-bd_dom"/>
</dbReference>
<dbReference type="PRINTS" id="PR00778">
    <property type="entry name" value="HTHARSR"/>
</dbReference>
<dbReference type="SMART" id="SM00418">
    <property type="entry name" value="HTH_ARSR"/>
    <property type="match status" value="1"/>
</dbReference>
<keyword evidence="2" id="KW-0238">DNA-binding</keyword>
<dbReference type="GO" id="GO:0003677">
    <property type="term" value="F:DNA binding"/>
    <property type="evidence" value="ECO:0007669"/>
    <property type="project" value="UniProtKB-KW"/>
</dbReference>
<dbReference type="AlphaFoldDB" id="A0A7Z7PNI4"/>
<dbReference type="PROSITE" id="PS50987">
    <property type="entry name" value="HTH_ARSR_2"/>
    <property type="match status" value="1"/>
</dbReference>
<evidence type="ECO:0000259" key="4">
    <source>
        <dbReference type="PROSITE" id="PS50987"/>
    </source>
</evidence>
<name>A0A7Z7PNI4_9BACT</name>
<proteinExistence type="predicted"/>
<gene>
    <name evidence="5" type="ORF">MESINF_0790</name>
</gene>
<accession>A0A7Z7PNI4</accession>
<dbReference type="InterPro" id="IPR036390">
    <property type="entry name" value="WH_DNA-bd_sf"/>
</dbReference>
<evidence type="ECO:0000313" key="6">
    <source>
        <dbReference type="Proteomes" id="UP000250796"/>
    </source>
</evidence>
<keyword evidence="1" id="KW-0805">Transcription regulation</keyword>
<dbReference type="Gene3D" id="1.10.10.10">
    <property type="entry name" value="Winged helix-like DNA-binding domain superfamily/Winged helix DNA-binding domain"/>
    <property type="match status" value="1"/>
</dbReference>
<keyword evidence="6" id="KW-1185">Reference proteome</keyword>
<dbReference type="InterPro" id="IPR011991">
    <property type="entry name" value="ArsR-like_HTH"/>
</dbReference>
<dbReference type="CDD" id="cd00090">
    <property type="entry name" value="HTH_ARSR"/>
    <property type="match status" value="1"/>
</dbReference>
<dbReference type="EMBL" id="LS974202">
    <property type="protein sequence ID" value="SSC12239.1"/>
    <property type="molecule type" value="Genomic_DNA"/>
</dbReference>